<dbReference type="PANTHER" id="PTHR36965:SF1">
    <property type="entry name" value="FE(2+)-TRAFFICKING PROTEIN-RELATED"/>
    <property type="match status" value="1"/>
</dbReference>
<gene>
    <name evidence="4" type="ORF">AVDCRST_MAG59-1680</name>
</gene>
<evidence type="ECO:0000256" key="1">
    <source>
        <dbReference type="ARBA" id="ARBA00023004"/>
    </source>
</evidence>
<dbReference type="GO" id="GO:0005829">
    <property type="term" value="C:cytosol"/>
    <property type="evidence" value="ECO:0007669"/>
    <property type="project" value="TreeGrafter"/>
</dbReference>
<feature type="region of interest" description="Disordered" evidence="3">
    <location>
        <begin position="84"/>
        <end position="103"/>
    </location>
</feature>
<dbReference type="EMBL" id="CADCWF010000104">
    <property type="protein sequence ID" value="CAA9550185.1"/>
    <property type="molecule type" value="Genomic_DNA"/>
</dbReference>
<dbReference type="GO" id="GO:0034599">
    <property type="term" value="P:cellular response to oxidative stress"/>
    <property type="evidence" value="ECO:0007669"/>
    <property type="project" value="TreeGrafter"/>
</dbReference>
<organism evidence="4">
    <name type="scientific">uncultured Thermomicrobiales bacterium</name>
    <dbReference type="NCBI Taxonomy" id="1645740"/>
    <lineage>
        <taxon>Bacteria</taxon>
        <taxon>Pseudomonadati</taxon>
        <taxon>Thermomicrobiota</taxon>
        <taxon>Thermomicrobia</taxon>
        <taxon>Thermomicrobiales</taxon>
        <taxon>environmental samples</taxon>
    </lineage>
</organism>
<keyword evidence="1 2" id="KW-0408">Iron</keyword>
<evidence type="ECO:0000256" key="2">
    <source>
        <dbReference type="HAMAP-Rule" id="MF_00686"/>
    </source>
</evidence>
<dbReference type="GO" id="GO:0005506">
    <property type="term" value="F:iron ion binding"/>
    <property type="evidence" value="ECO:0007669"/>
    <property type="project" value="UniProtKB-UniRule"/>
</dbReference>
<dbReference type="HAMAP" id="MF_00686">
    <property type="entry name" value="Fe_traffic_YggX"/>
    <property type="match status" value="1"/>
</dbReference>
<dbReference type="InterPro" id="IPR036766">
    <property type="entry name" value="Fe_traffick_prot_YggX_sf"/>
</dbReference>
<dbReference type="Pfam" id="PF04362">
    <property type="entry name" value="Iron_traffic"/>
    <property type="match status" value="1"/>
</dbReference>
<dbReference type="PANTHER" id="PTHR36965">
    <property type="entry name" value="FE(2+)-TRAFFICKING PROTEIN-RELATED"/>
    <property type="match status" value="1"/>
</dbReference>
<reference evidence="4" key="1">
    <citation type="submission" date="2020-02" db="EMBL/GenBank/DDBJ databases">
        <authorList>
            <person name="Meier V. D."/>
        </authorList>
    </citation>
    <scope>NUCLEOTIDE SEQUENCE</scope>
    <source>
        <strain evidence="4">AVDCRST_MAG59</strain>
    </source>
</reference>
<dbReference type="AlphaFoldDB" id="A0A6J4UKG1"/>
<dbReference type="NCBIfam" id="NF003817">
    <property type="entry name" value="PRK05408.1"/>
    <property type="match status" value="1"/>
</dbReference>
<proteinExistence type="inferred from homology"/>
<evidence type="ECO:0000256" key="3">
    <source>
        <dbReference type="SAM" id="MobiDB-lite"/>
    </source>
</evidence>
<dbReference type="InterPro" id="IPR007457">
    <property type="entry name" value="Fe_traffick_prot_YggX"/>
</dbReference>
<dbReference type="PIRSF" id="PIRSF029827">
    <property type="entry name" value="Fe_traffic_YggX"/>
    <property type="match status" value="1"/>
</dbReference>
<accession>A0A6J4UKG1</accession>
<dbReference type="SUPFAM" id="SSF111148">
    <property type="entry name" value="YggX-like"/>
    <property type="match status" value="1"/>
</dbReference>
<sequence length="103" mass="11561">MPRMVQCLKLGRELPGLEKPPFPGELGQRIYDNISAEGYALWQPHMTILINHYGLNPADPDTRRILRDQMDEFFFGADARMPEGWVPESQAAPAKGGGPARKK</sequence>
<comment type="function">
    <text evidence="2">Could be a mediator in iron transactions between iron acquisition and iron-requiring processes, such as synthesis and/or repair of Fe-S clusters in biosynthetic enzymes.</text>
</comment>
<protein>
    <recommendedName>
        <fullName evidence="2">Probable Fe(2+)-trafficking protein</fullName>
    </recommendedName>
</protein>
<dbReference type="Gene3D" id="1.10.3880.10">
    <property type="entry name" value="Fe(II) trafficking protein YggX"/>
    <property type="match status" value="1"/>
</dbReference>
<evidence type="ECO:0000313" key="4">
    <source>
        <dbReference type="EMBL" id="CAA9550185.1"/>
    </source>
</evidence>
<name>A0A6J4UKG1_9BACT</name>
<comment type="similarity">
    <text evidence="2">Belongs to the Fe(2+)-trafficking protein family.</text>
</comment>